<dbReference type="STRING" id="523850.TON_0827"/>
<dbReference type="InterPro" id="IPR054314">
    <property type="entry name" value="Gins51_C"/>
</dbReference>
<reference evidence="2 3" key="1">
    <citation type="journal article" date="2008" name="J. Bacteriol.">
        <title>The complete genome sequence of Thermococcus onnurineus NA1 reveals a mixed heterotrophic and carboxydotrophic metabolism.</title>
        <authorList>
            <person name="Lee H.S."/>
            <person name="Kang S.G."/>
            <person name="Bae S.S."/>
            <person name="Lim J.K."/>
            <person name="Cho Y."/>
            <person name="Kim Y.J."/>
            <person name="Jeon J.H."/>
            <person name="Cha S.S."/>
            <person name="Kwon K.K."/>
            <person name="Kim H.T."/>
            <person name="Park C.J."/>
            <person name="Lee H.W."/>
            <person name="Kim S.I."/>
            <person name="Chun J."/>
            <person name="Colwell R.R."/>
            <person name="Kim S.J."/>
            <person name="Lee J.H."/>
        </authorList>
    </citation>
    <scope>NUCLEOTIDE SEQUENCE [LARGE SCALE GENOMIC DNA]</scope>
    <source>
        <strain evidence="2 3">NA1</strain>
    </source>
</reference>
<dbReference type="GeneID" id="7017130"/>
<evidence type="ECO:0000313" key="2">
    <source>
        <dbReference type="EMBL" id="ACJ16315.1"/>
    </source>
</evidence>
<name>B6YVZ2_THEON</name>
<dbReference type="eggNOG" id="arCOG00551">
    <property type="taxonomic scope" value="Archaea"/>
</dbReference>
<dbReference type="CDD" id="cd21695">
    <property type="entry name" value="GINS_B_archaea_Gins51"/>
    <property type="match status" value="1"/>
</dbReference>
<dbReference type="Gene3D" id="3.40.5.50">
    <property type="match status" value="1"/>
</dbReference>
<dbReference type="Pfam" id="PF22090">
    <property type="entry name" value="Gins51_C"/>
    <property type="match status" value="1"/>
</dbReference>
<dbReference type="PATRIC" id="fig|523850.10.peg.834"/>
<dbReference type="HOGENOM" id="CLU_1438179_0_0_2"/>
<dbReference type="AlphaFoldDB" id="B6YVZ2"/>
<keyword evidence="3" id="KW-1185">Reference proteome</keyword>
<protein>
    <recommendedName>
        <fullName evidence="1">Gins51 C-terminal domain-containing protein</fullName>
    </recommendedName>
</protein>
<proteinExistence type="predicted"/>
<gene>
    <name evidence="2" type="ordered locus">TON_0827</name>
</gene>
<evidence type="ECO:0000259" key="1">
    <source>
        <dbReference type="Pfam" id="PF22090"/>
    </source>
</evidence>
<accession>B6YVZ2</accession>
<dbReference type="Proteomes" id="UP000002727">
    <property type="component" value="Chromosome"/>
</dbReference>
<dbReference type="KEGG" id="ton:TON_0827"/>
<dbReference type="Gene3D" id="1.20.58.1030">
    <property type="match status" value="1"/>
</dbReference>
<organism evidence="2 3">
    <name type="scientific">Thermococcus onnurineus (strain NA1)</name>
    <dbReference type="NCBI Taxonomy" id="523850"/>
    <lineage>
        <taxon>Archaea</taxon>
        <taxon>Methanobacteriati</taxon>
        <taxon>Methanobacteriota</taxon>
        <taxon>Thermococci</taxon>
        <taxon>Thermococcales</taxon>
        <taxon>Thermococcaceae</taxon>
        <taxon>Thermococcus</taxon>
    </lineage>
</organism>
<evidence type="ECO:0000313" key="3">
    <source>
        <dbReference type="Proteomes" id="UP000002727"/>
    </source>
</evidence>
<dbReference type="OrthoDB" id="86040at2157"/>
<feature type="domain" description="Gins51 C-terminal" evidence="1">
    <location>
        <begin position="138"/>
        <end position="185"/>
    </location>
</feature>
<dbReference type="EMBL" id="CP000855">
    <property type="protein sequence ID" value="ACJ16315.1"/>
    <property type="molecule type" value="Genomic_DNA"/>
</dbReference>
<dbReference type="CDD" id="cd11581">
    <property type="entry name" value="GINS_A"/>
    <property type="match status" value="1"/>
</dbReference>
<dbReference type="RefSeq" id="WP_012571787.1">
    <property type="nucleotide sequence ID" value="NC_011529.1"/>
</dbReference>
<sequence length="189" mass="21563">MDIVKLRELLEGELSSPDLTELDEEFYREFDSLIKALKLSAESSRERGEDIEERLYLAQLNIAEKLMREIIKIRLHKIVDLAVEGIPQEMTAEEKRIFTILRAFIEREEIPVEVPAEAVEVPESIPAAEPLGKTISREAYIIKIDLPKILDAELKEYGPFKAGDLVTLPREIAKVLIEREAAEKIKISP</sequence>